<reference evidence="2" key="2">
    <citation type="submission" date="2013-04" db="UniProtKB">
        <authorList>
            <consortium name="EnsemblPlants"/>
        </authorList>
    </citation>
    <scope>IDENTIFICATION</scope>
</reference>
<organism evidence="2">
    <name type="scientific">Oryza brachyantha</name>
    <name type="common">malo sina</name>
    <dbReference type="NCBI Taxonomy" id="4533"/>
    <lineage>
        <taxon>Eukaryota</taxon>
        <taxon>Viridiplantae</taxon>
        <taxon>Streptophyta</taxon>
        <taxon>Embryophyta</taxon>
        <taxon>Tracheophyta</taxon>
        <taxon>Spermatophyta</taxon>
        <taxon>Magnoliopsida</taxon>
        <taxon>Liliopsida</taxon>
        <taxon>Poales</taxon>
        <taxon>Poaceae</taxon>
        <taxon>BOP clade</taxon>
        <taxon>Oryzoideae</taxon>
        <taxon>Oryzeae</taxon>
        <taxon>Oryzinae</taxon>
        <taxon>Oryza</taxon>
    </lineage>
</organism>
<dbReference type="AlphaFoldDB" id="J3N7N4"/>
<protein>
    <submittedName>
        <fullName evidence="2">Uncharacterized protein</fullName>
    </submittedName>
</protein>
<dbReference type="Gene3D" id="3.40.50.150">
    <property type="entry name" value="Vaccinia Virus protein VP39"/>
    <property type="match status" value="1"/>
</dbReference>
<name>J3N7N4_ORYBR</name>
<dbReference type="EnsemblPlants" id="OB11G18200.1">
    <property type="protein sequence ID" value="OB11G18200.1"/>
    <property type="gene ID" value="OB11G18200"/>
</dbReference>
<reference evidence="2" key="1">
    <citation type="journal article" date="2013" name="Nat. Commun.">
        <title>Whole-genome sequencing of Oryza brachyantha reveals mechanisms underlying Oryza genome evolution.</title>
        <authorList>
            <person name="Chen J."/>
            <person name="Huang Q."/>
            <person name="Gao D."/>
            <person name="Wang J."/>
            <person name="Lang Y."/>
            <person name="Liu T."/>
            <person name="Li B."/>
            <person name="Bai Z."/>
            <person name="Luis Goicoechea J."/>
            <person name="Liang C."/>
            <person name="Chen C."/>
            <person name="Zhang W."/>
            <person name="Sun S."/>
            <person name="Liao Y."/>
            <person name="Zhang X."/>
            <person name="Yang L."/>
            <person name="Song C."/>
            <person name="Wang M."/>
            <person name="Shi J."/>
            <person name="Liu G."/>
            <person name="Liu J."/>
            <person name="Zhou H."/>
            <person name="Zhou W."/>
            <person name="Yu Q."/>
            <person name="An N."/>
            <person name="Chen Y."/>
            <person name="Cai Q."/>
            <person name="Wang B."/>
            <person name="Liu B."/>
            <person name="Min J."/>
            <person name="Huang Y."/>
            <person name="Wu H."/>
            <person name="Li Z."/>
            <person name="Zhang Y."/>
            <person name="Yin Y."/>
            <person name="Song W."/>
            <person name="Jiang J."/>
            <person name="Jackson S.A."/>
            <person name="Wing R.A."/>
            <person name="Wang J."/>
            <person name="Chen M."/>
        </authorList>
    </citation>
    <scope>NUCLEOTIDE SEQUENCE [LARGE SCALE GENOMIC DNA]</scope>
    <source>
        <strain evidence="2">cv. IRGC 101232</strain>
    </source>
</reference>
<evidence type="ECO:0000313" key="2">
    <source>
        <dbReference type="EnsemblPlants" id="OB11G18200.1"/>
    </source>
</evidence>
<dbReference type="HOGENOM" id="CLU_2018743_0_0_1"/>
<dbReference type="Gramene" id="OB11G18200.1">
    <property type="protein sequence ID" value="OB11G18200.1"/>
    <property type="gene ID" value="OB11G18200"/>
</dbReference>
<accession>J3N7N4</accession>
<dbReference type="Proteomes" id="UP000006038">
    <property type="component" value="Chromosome 11"/>
</dbReference>
<sequence length="123" mass="12719">MTRRGERTVSPRCPSSLMDGRGPAGAVGPKPADVGLTRRKPFYTSKGGLPSSSALPPSPFEHKHGVTPLEGMGELDPDSAVLFHEGLEVYDGSGFAAVLRECGGDVFAGVESLTDCGGGEGHH</sequence>
<feature type="region of interest" description="Disordered" evidence="1">
    <location>
        <begin position="1"/>
        <end position="72"/>
    </location>
</feature>
<dbReference type="InterPro" id="IPR029063">
    <property type="entry name" value="SAM-dependent_MTases_sf"/>
</dbReference>
<keyword evidence="3" id="KW-1185">Reference proteome</keyword>
<proteinExistence type="predicted"/>
<evidence type="ECO:0000256" key="1">
    <source>
        <dbReference type="SAM" id="MobiDB-lite"/>
    </source>
</evidence>
<evidence type="ECO:0000313" key="3">
    <source>
        <dbReference type="Proteomes" id="UP000006038"/>
    </source>
</evidence>